<evidence type="ECO:0000313" key="2">
    <source>
        <dbReference type="EMBL" id="KAK5979045.1"/>
    </source>
</evidence>
<proteinExistence type="predicted"/>
<feature type="transmembrane region" description="Helical" evidence="1">
    <location>
        <begin position="66"/>
        <end position="84"/>
    </location>
</feature>
<reference evidence="2 3" key="1">
    <citation type="submission" date="2019-10" db="EMBL/GenBank/DDBJ databases">
        <title>Assembly and Annotation for the nematode Trichostrongylus colubriformis.</title>
        <authorList>
            <person name="Martin J."/>
        </authorList>
    </citation>
    <scope>NUCLEOTIDE SEQUENCE [LARGE SCALE GENOMIC DNA]</scope>
    <source>
        <strain evidence="2">G859</strain>
        <tissue evidence="2">Whole worm</tissue>
    </source>
</reference>
<organism evidence="2 3">
    <name type="scientific">Trichostrongylus colubriformis</name>
    <name type="common">Black scour worm</name>
    <dbReference type="NCBI Taxonomy" id="6319"/>
    <lineage>
        <taxon>Eukaryota</taxon>
        <taxon>Metazoa</taxon>
        <taxon>Ecdysozoa</taxon>
        <taxon>Nematoda</taxon>
        <taxon>Chromadorea</taxon>
        <taxon>Rhabditida</taxon>
        <taxon>Rhabditina</taxon>
        <taxon>Rhabditomorpha</taxon>
        <taxon>Strongyloidea</taxon>
        <taxon>Trichostrongylidae</taxon>
        <taxon>Trichostrongylus</taxon>
    </lineage>
</organism>
<dbReference type="EMBL" id="WIXE01008716">
    <property type="protein sequence ID" value="KAK5979045.1"/>
    <property type="molecule type" value="Genomic_DNA"/>
</dbReference>
<keyword evidence="1" id="KW-0812">Transmembrane</keyword>
<evidence type="ECO:0000313" key="3">
    <source>
        <dbReference type="Proteomes" id="UP001331761"/>
    </source>
</evidence>
<evidence type="ECO:0000256" key="1">
    <source>
        <dbReference type="SAM" id="Phobius"/>
    </source>
</evidence>
<sequence length="147" mass="16253">LVGNSTVTCSFSDVVCSVAAEQGSNAFLSTTAIRHVIGLHQSVYMCVLSSAWVFPLSSLWNDNPFFCLPWIASCMACLFLQVAFSYVSGVFIFEALSAFSVVTLVVWSSLIMVVNELVKLRSIRTFAREQRRTKLGFDTKLGMNSPY</sequence>
<comment type="caution">
    <text evidence="2">The sequence shown here is derived from an EMBL/GenBank/DDBJ whole genome shotgun (WGS) entry which is preliminary data.</text>
</comment>
<name>A0AAN8FXH5_TRICO</name>
<feature type="transmembrane region" description="Helical" evidence="1">
    <location>
        <begin position="90"/>
        <end position="114"/>
    </location>
</feature>
<dbReference type="Proteomes" id="UP001331761">
    <property type="component" value="Unassembled WGS sequence"/>
</dbReference>
<feature type="non-terminal residue" evidence="2">
    <location>
        <position position="1"/>
    </location>
</feature>
<keyword evidence="1" id="KW-0472">Membrane</keyword>
<keyword evidence="1" id="KW-1133">Transmembrane helix</keyword>
<dbReference type="PANTHER" id="PTHR13219">
    <property type="entry name" value="TRANSMEMBRANE PROTEIN 94"/>
    <property type="match status" value="1"/>
</dbReference>
<feature type="transmembrane region" description="Helical" evidence="1">
    <location>
        <begin position="32"/>
        <end position="54"/>
    </location>
</feature>
<dbReference type="PANTHER" id="PTHR13219:SF6">
    <property type="entry name" value="TRANSMEMBRANE PROTEIN 94"/>
    <property type="match status" value="1"/>
</dbReference>
<dbReference type="InterPro" id="IPR039720">
    <property type="entry name" value="TMEM94"/>
</dbReference>
<gene>
    <name evidence="2" type="ORF">GCK32_014258</name>
</gene>
<keyword evidence="3" id="KW-1185">Reference proteome</keyword>
<dbReference type="AlphaFoldDB" id="A0AAN8FXH5"/>
<accession>A0AAN8FXH5</accession>
<protein>
    <submittedName>
        <fullName evidence="2">Uncharacterized protein</fullName>
    </submittedName>
</protein>